<evidence type="ECO:0000256" key="1">
    <source>
        <dbReference type="ARBA" id="ARBA00001974"/>
    </source>
</evidence>
<dbReference type="InterPro" id="IPR022460">
    <property type="entry name" value="Flavoprotein_PP4765"/>
</dbReference>
<dbReference type="InterPro" id="IPR057661">
    <property type="entry name" value="RsdA/BaiN/AoA(So)_Rossmann"/>
</dbReference>
<dbReference type="InterPro" id="IPR004792">
    <property type="entry name" value="BaiN-like"/>
</dbReference>
<dbReference type="NCBIfam" id="TIGR00275">
    <property type="entry name" value="aminoacetone oxidase family FAD-binding enzyme"/>
    <property type="match status" value="1"/>
</dbReference>
<feature type="domain" description="RsdA/BaiN/AoA(So)-like insert" evidence="5">
    <location>
        <begin position="196"/>
        <end position="352"/>
    </location>
</feature>
<dbReference type="PANTHER" id="PTHR42887:SF1">
    <property type="entry name" value="BLR3961 PROTEIN"/>
    <property type="match status" value="1"/>
</dbReference>
<evidence type="ECO:0000313" key="7">
    <source>
        <dbReference type="Proteomes" id="UP000809349"/>
    </source>
</evidence>
<comment type="caution">
    <text evidence="6">The sequence shown here is derived from an EMBL/GenBank/DDBJ whole genome shotgun (WGS) entry which is preliminary data.</text>
</comment>
<accession>A0ABS7SVH1</accession>
<feature type="domain" description="RsdA/BaiN/AoA(So)-like Rossmann fold-like" evidence="4">
    <location>
        <begin position="10"/>
        <end position="405"/>
    </location>
</feature>
<dbReference type="Gene3D" id="3.50.50.60">
    <property type="entry name" value="FAD/NAD(P)-binding domain"/>
    <property type="match status" value="1"/>
</dbReference>
<dbReference type="NCBIfam" id="TIGR03862">
    <property type="entry name" value="flavo_PP4765"/>
    <property type="match status" value="1"/>
</dbReference>
<dbReference type="Pfam" id="PF03486">
    <property type="entry name" value="HI0933_like"/>
    <property type="match status" value="1"/>
</dbReference>
<keyword evidence="2" id="KW-0285">Flavoprotein</keyword>
<dbReference type="Gene3D" id="2.40.30.10">
    <property type="entry name" value="Translation factors"/>
    <property type="match status" value="1"/>
</dbReference>
<name>A0ABS7SVH1_9BURK</name>
<sequence length="416" mass="44157">MPTTSTRTKRVAIIGGGPAGLMAAEVLGARGVQVDLYDAMPSVGRKFLLAGKGGMNITHSEPYQAFVSRYGARAEQVASWLEGFDAAAVRDWIHGLGVETFVGSSGRVFPTDMKAAPLLRAWLHRLREAGVRFHMRHRWLGWRGDKLLIAAPEGEIEVEADAVVLALGGASWARLGSDGAWVPLLQARSVGVAPLRPANCGFDVDWSEHFSSRHAGEPLITVAVSARGPDGQVVRRQGQFVVTGTGVEGSLIYALSAPLRDQIEVQGSTTIWLDLLPDLAAERVLAEVSRPRGARSMSSHLQSRLGIKGVKSGLLHECLPKQAFADPAALAAAIKHLPLTLRRPRPIDEAISSAGGVRFDALDGQSGMLRALPGVFVAGEMVDWEAPTGGYLLTACFGSARAAANGALAWLDTNGS</sequence>
<keyword evidence="3" id="KW-0274">FAD</keyword>
<dbReference type="InterPro" id="IPR023166">
    <property type="entry name" value="BaiN-like_dom_sf"/>
</dbReference>
<evidence type="ECO:0000256" key="2">
    <source>
        <dbReference type="ARBA" id="ARBA00022630"/>
    </source>
</evidence>
<dbReference type="RefSeq" id="WP_223471006.1">
    <property type="nucleotide sequence ID" value="NZ_JAFBIL020000011.1"/>
</dbReference>
<dbReference type="InterPro" id="IPR055178">
    <property type="entry name" value="RsdA/BaiN/AoA(So)-like_dom"/>
</dbReference>
<evidence type="ECO:0000256" key="3">
    <source>
        <dbReference type="ARBA" id="ARBA00022827"/>
    </source>
</evidence>
<evidence type="ECO:0000259" key="4">
    <source>
        <dbReference type="Pfam" id="PF03486"/>
    </source>
</evidence>
<evidence type="ECO:0000259" key="5">
    <source>
        <dbReference type="Pfam" id="PF22780"/>
    </source>
</evidence>
<dbReference type="Gene3D" id="1.10.8.260">
    <property type="entry name" value="HI0933 insert domain-like"/>
    <property type="match status" value="1"/>
</dbReference>
<evidence type="ECO:0000313" key="6">
    <source>
        <dbReference type="EMBL" id="MBZ2209962.1"/>
    </source>
</evidence>
<keyword evidence="7" id="KW-1185">Reference proteome</keyword>
<comment type="cofactor">
    <cofactor evidence="1">
        <name>FAD</name>
        <dbReference type="ChEBI" id="CHEBI:57692"/>
    </cofactor>
</comment>
<dbReference type="SUPFAM" id="SSF160996">
    <property type="entry name" value="HI0933 insert domain-like"/>
    <property type="match status" value="1"/>
</dbReference>
<dbReference type="InterPro" id="IPR036188">
    <property type="entry name" value="FAD/NAD-bd_sf"/>
</dbReference>
<dbReference type="PRINTS" id="PR00420">
    <property type="entry name" value="RNGMNOXGNASE"/>
</dbReference>
<dbReference type="Pfam" id="PF22780">
    <property type="entry name" value="HI0933_like_1st"/>
    <property type="match status" value="1"/>
</dbReference>
<gene>
    <name evidence="6" type="ORF">I4X03_022070</name>
</gene>
<proteinExistence type="predicted"/>
<organism evidence="6 7">
    <name type="scientific">Massilia soli</name>
    <dbReference type="NCBI Taxonomy" id="2792854"/>
    <lineage>
        <taxon>Bacteria</taxon>
        <taxon>Pseudomonadati</taxon>
        <taxon>Pseudomonadota</taxon>
        <taxon>Betaproteobacteria</taxon>
        <taxon>Burkholderiales</taxon>
        <taxon>Oxalobacteraceae</taxon>
        <taxon>Telluria group</taxon>
        <taxon>Massilia</taxon>
    </lineage>
</organism>
<dbReference type="SUPFAM" id="SSF51905">
    <property type="entry name" value="FAD/NAD(P)-binding domain"/>
    <property type="match status" value="1"/>
</dbReference>
<dbReference type="EMBL" id="JAFBIL020000011">
    <property type="protein sequence ID" value="MBZ2209962.1"/>
    <property type="molecule type" value="Genomic_DNA"/>
</dbReference>
<dbReference type="Proteomes" id="UP000809349">
    <property type="component" value="Unassembled WGS sequence"/>
</dbReference>
<dbReference type="PANTHER" id="PTHR42887">
    <property type="entry name" value="OS12G0638800 PROTEIN"/>
    <property type="match status" value="1"/>
</dbReference>
<reference evidence="6 7" key="1">
    <citation type="submission" date="2021-08" db="EMBL/GenBank/DDBJ databases">
        <title>Massilia sp. R798.</title>
        <authorList>
            <person name="Baek J.H."/>
            <person name="Jung H.S."/>
            <person name="Kim K.R."/>
            <person name="Jeon C.O."/>
        </authorList>
    </citation>
    <scope>NUCLEOTIDE SEQUENCE [LARGE SCALE GENOMIC DNA]</scope>
    <source>
        <strain evidence="6 7">R798</strain>
    </source>
</reference>
<protein>
    <submittedName>
        <fullName evidence="6">TIGR03862 family flavoprotein</fullName>
    </submittedName>
</protein>